<evidence type="ECO:0000313" key="1">
    <source>
        <dbReference type="EMBL" id="EUC47248.1"/>
    </source>
</evidence>
<organism evidence="1 2">
    <name type="scientific">Bipolaris oryzae ATCC 44560</name>
    <dbReference type="NCBI Taxonomy" id="930090"/>
    <lineage>
        <taxon>Eukaryota</taxon>
        <taxon>Fungi</taxon>
        <taxon>Dikarya</taxon>
        <taxon>Ascomycota</taxon>
        <taxon>Pezizomycotina</taxon>
        <taxon>Dothideomycetes</taxon>
        <taxon>Pleosporomycetidae</taxon>
        <taxon>Pleosporales</taxon>
        <taxon>Pleosporineae</taxon>
        <taxon>Pleosporaceae</taxon>
        <taxon>Bipolaris</taxon>
    </lineage>
</organism>
<dbReference type="GeneID" id="19122737"/>
<dbReference type="RefSeq" id="XP_007686254.1">
    <property type="nucleotide sequence ID" value="XM_007688064.1"/>
</dbReference>
<accession>W6ZBR6</accession>
<dbReference type="OrthoDB" id="3692746at2759"/>
<sequence>MTTKGRRWEGDAKRKSEGAAAALGVGGRVKQEPSRLTLIYFRTPASRAACARSAANWGSEGPAHALLGEQGSWRLVGREACAPWPGPPMPSHAHGPLCEAMPFPLHACHGLPWVGLCLLLPTYLLLARWIMDAPGGVLLGPAWTCWVYWLPVLRQSYQSCDHQHPPGHMLLRMYSALLQASPLICMYQTRALPFPILGMCQPAWTAHSNCVLLLQVHHTCTLAQSPSLAATPLCSPLSRSTAAFLSLSYLHPHPPQLHYTTHSQMHTNTTNQPCGRGLIFI</sequence>
<protein>
    <submittedName>
        <fullName evidence="1">Uncharacterized protein</fullName>
    </submittedName>
</protein>
<gene>
    <name evidence="1" type="ORF">COCMIDRAFT_35243</name>
</gene>
<keyword evidence="2" id="KW-1185">Reference proteome</keyword>
<dbReference type="Proteomes" id="UP000054032">
    <property type="component" value="Unassembled WGS sequence"/>
</dbReference>
<proteinExistence type="predicted"/>
<name>W6ZBR6_COCMI</name>
<dbReference type="KEGG" id="bor:COCMIDRAFT_35243"/>
<reference evidence="1 2" key="1">
    <citation type="journal article" date="2013" name="PLoS Genet.">
        <title>Comparative genome structure, secondary metabolite, and effector coding capacity across Cochliobolus pathogens.</title>
        <authorList>
            <person name="Condon B.J."/>
            <person name="Leng Y."/>
            <person name="Wu D."/>
            <person name="Bushley K.E."/>
            <person name="Ohm R.A."/>
            <person name="Otillar R."/>
            <person name="Martin J."/>
            <person name="Schackwitz W."/>
            <person name="Grimwood J."/>
            <person name="MohdZainudin N."/>
            <person name="Xue C."/>
            <person name="Wang R."/>
            <person name="Manning V.A."/>
            <person name="Dhillon B."/>
            <person name="Tu Z.J."/>
            <person name="Steffenson B.J."/>
            <person name="Salamov A."/>
            <person name="Sun H."/>
            <person name="Lowry S."/>
            <person name="LaButti K."/>
            <person name="Han J."/>
            <person name="Copeland A."/>
            <person name="Lindquist E."/>
            <person name="Barry K."/>
            <person name="Schmutz J."/>
            <person name="Baker S.E."/>
            <person name="Ciuffetti L.M."/>
            <person name="Grigoriev I.V."/>
            <person name="Zhong S."/>
            <person name="Turgeon B.G."/>
        </authorList>
    </citation>
    <scope>NUCLEOTIDE SEQUENCE [LARGE SCALE GENOMIC DNA]</scope>
    <source>
        <strain evidence="1 2">ATCC 44560</strain>
    </source>
</reference>
<dbReference type="AlphaFoldDB" id="W6ZBR6"/>
<evidence type="ECO:0000313" key="2">
    <source>
        <dbReference type="Proteomes" id="UP000054032"/>
    </source>
</evidence>
<dbReference type="HOGENOM" id="CLU_1184841_0_0_1"/>
<dbReference type="EMBL" id="KI963955">
    <property type="protein sequence ID" value="EUC47248.1"/>
    <property type="molecule type" value="Genomic_DNA"/>
</dbReference>